<dbReference type="Gene3D" id="1.10.10.10">
    <property type="entry name" value="Winged helix-like DNA-binding domain superfamily/Winged helix DNA-binding domain"/>
    <property type="match status" value="1"/>
</dbReference>
<accession>A0AAU7DWB0</accession>
<dbReference type="Pfam" id="PF00392">
    <property type="entry name" value="GntR"/>
    <property type="match status" value="1"/>
</dbReference>
<dbReference type="GO" id="GO:0003677">
    <property type="term" value="F:DNA binding"/>
    <property type="evidence" value="ECO:0007669"/>
    <property type="project" value="UniProtKB-KW"/>
</dbReference>
<dbReference type="CDD" id="cd07377">
    <property type="entry name" value="WHTH_GntR"/>
    <property type="match status" value="1"/>
</dbReference>
<keyword evidence="3" id="KW-0804">Transcription</keyword>
<dbReference type="PANTHER" id="PTHR38445">
    <property type="entry name" value="HTH-TYPE TRANSCRIPTIONAL REPRESSOR YTRA"/>
    <property type="match status" value="1"/>
</dbReference>
<dbReference type="PROSITE" id="PS50949">
    <property type="entry name" value="HTH_GNTR"/>
    <property type="match status" value="1"/>
</dbReference>
<evidence type="ECO:0000256" key="2">
    <source>
        <dbReference type="ARBA" id="ARBA00023125"/>
    </source>
</evidence>
<evidence type="ECO:0000256" key="3">
    <source>
        <dbReference type="ARBA" id="ARBA00023163"/>
    </source>
</evidence>
<dbReference type="SMART" id="SM00345">
    <property type="entry name" value="HTH_GNTR"/>
    <property type="match status" value="1"/>
</dbReference>
<dbReference type="GO" id="GO:0003700">
    <property type="term" value="F:DNA-binding transcription factor activity"/>
    <property type="evidence" value="ECO:0007669"/>
    <property type="project" value="InterPro"/>
</dbReference>
<feature type="domain" description="HTH gntR-type" evidence="4">
    <location>
        <begin position="10"/>
        <end position="78"/>
    </location>
</feature>
<proteinExistence type="predicted"/>
<gene>
    <name evidence="5" type="ORF">V5R04_14155</name>
</gene>
<dbReference type="EMBL" id="CP146203">
    <property type="protein sequence ID" value="XBH21335.1"/>
    <property type="molecule type" value="Genomic_DNA"/>
</dbReference>
<sequence length="117" mass="12469">MIISLEESGRPIADQIQDQIKGLITAGKLIADQRLPSVRQLAADLGVAPGTVAKVYKSLESDGLLVTRIGSGTRVSAQASKTPKEVLAAANQLAQVGKEKQIDLEEAIRILRAVWPD</sequence>
<keyword evidence="2" id="KW-0238">DNA-binding</keyword>
<dbReference type="PANTHER" id="PTHR38445:SF9">
    <property type="entry name" value="HTH-TYPE TRANSCRIPTIONAL REPRESSOR YTRA"/>
    <property type="match status" value="1"/>
</dbReference>
<dbReference type="InterPro" id="IPR000524">
    <property type="entry name" value="Tscrpt_reg_HTH_GntR"/>
</dbReference>
<evidence type="ECO:0000256" key="1">
    <source>
        <dbReference type="ARBA" id="ARBA00023015"/>
    </source>
</evidence>
<dbReference type="InterPro" id="IPR036388">
    <property type="entry name" value="WH-like_DNA-bd_sf"/>
</dbReference>
<dbReference type="InterPro" id="IPR036390">
    <property type="entry name" value="WH_DNA-bd_sf"/>
</dbReference>
<name>A0AAU7DWB0_9MICO</name>
<evidence type="ECO:0000313" key="5">
    <source>
        <dbReference type="EMBL" id="XBH21335.1"/>
    </source>
</evidence>
<keyword evidence="1" id="KW-0805">Transcription regulation</keyword>
<dbReference type="SUPFAM" id="SSF46785">
    <property type="entry name" value="Winged helix' DNA-binding domain"/>
    <property type="match status" value="1"/>
</dbReference>
<dbReference type="AlphaFoldDB" id="A0AAU7DWB0"/>
<evidence type="ECO:0000259" key="4">
    <source>
        <dbReference type="PROSITE" id="PS50949"/>
    </source>
</evidence>
<organism evidence="5">
    <name type="scientific">Jonesiaceae bacterium BS-20</name>
    <dbReference type="NCBI Taxonomy" id="3120821"/>
    <lineage>
        <taxon>Bacteria</taxon>
        <taxon>Bacillati</taxon>
        <taxon>Actinomycetota</taxon>
        <taxon>Actinomycetes</taxon>
        <taxon>Micrococcales</taxon>
        <taxon>Jonesiaceae</taxon>
    </lineage>
</organism>
<reference evidence="5" key="1">
    <citation type="submission" date="2024-02" db="EMBL/GenBank/DDBJ databases">
        <title>Tomenella chthoni gen. nov. sp. nov., a member of the family Jonesiaceae isolated from bat guano.</title>
        <authorList>
            <person name="Miller S.L."/>
            <person name="King J."/>
            <person name="Sankaranarayanan K."/>
            <person name="Lawson P.A."/>
        </authorList>
    </citation>
    <scope>NUCLEOTIDE SEQUENCE</scope>
    <source>
        <strain evidence="5">BS-20</strain>
    </source>
</reference>
<protein>
    <submittedName>
        <fullName evidence="5">GntR family transcriptional regulator</fullName>
    </submittedName>
</protein>